<evidence type="ECO:0000259" key="6">
    <source>
        <dbReference type="PROSITE" id="PS50110"/>
    </source>
</evidence>
<evidence type="ECO:0000256" key="3">
    <source>
        <dbReference type="ARBA" id="ARBA00023125"/>
    </source>
</evidence>
<dbReference type="PROSITE" id="PS51755">
    <property type="entry name" value="OMPR_PHOB"/>
    <property type="match status" value="1"/>
</dbReference>
<evidence type="ECO:0000313" key="9">
    <source>
        <dbReference type="Proteomes" id="UP001220610"/>
    </source>
</evidence>
<dbReference type="GO" id="GO:0006355">
    <property type="term" value="P:regulation of DNA-templated transcription"/>
    <property type="evidence" value="ECO:0007669"/>
    <property type="project" value="InterPro"/>
</dbReference>
<dbReference type="InterPro" id="IPR001867">
    <property type="entry name" value="OmpR/PhoB-type_DNA-bd"/>
</dbReference>
<protein>
    <submittedName>
        <fullName evidence="8">Response regulator transcription factor</fullName>
    </submittedName>
</protein>
<dbReference type="Gene3D" id="1.10.10.10">
    <property type="entry name" value="Winged helix-like DNA-binding domain superfamily/Winged helix DNA-binding domain"/>
    <property type="match status" value="1"/>
</dbReference>
<reference evidence="8" key="1">
    <citation type="submission" date="2023-03" db="EMBL/GenBank/DDBJ databases">
        <title>Andean soil-derived lignocellulolytic bacterial consortium as a source of novel taxa and putative plastic-active enzymes.</title>
        <authorList>
            <person name="Diaz-Garcia L."/>
            <person name="Chuvochina M."/>
            <person name="Feuerriegel G."/>
            <person name="Bunk B."/>
            <person name="Sproer C."/>
            <person name="Streit W.R."/>
            <person name="Rodriguez L.M."/>
            <person name="Overmann J."/>
            <person name="Jimenez D.J."/>
        </authorList>
    </citation>
    <scope>NUCLEOTIDE SEQUENCE</scope>
    <source>
        <strain evidence="8">MAG 7</strain>
    </source>
</reference>
<keyword evidence="3 5" id="KW-0238">DNA-binding</keyword>
<feature type="domain" description="OmpR/PhoB-type" evidence="7">
    <location>
        <begin position="131"/>
        <end position="228"/>
    </location>
</feature>
<organism evidence="8 9">
    <name type="scientific">Candidatus Pseudobacter hemicellulosilyticus</name>
    <dbReference type="NCBI Taxonomy" id="3121375"/>
    <lineage>
        <taxon>Bacteria</taxon>
        <taxon>Pseudomonadati</taxon>
        <taxon>Bacteroidota</taxon>
        <taxon>Chitinophagia</taxon>
        <taxon>Chitinophagales</taxon>
        <taxon>Chitinophagaceae</taxon>
        <taxon>Pseudobacter</taxon>
    </lineage>
</organism>
<dbReference type="SUPFAM" id="SSF52172">
    <property type="entry name" value="CheY-like"/>
    <property type="match status" value="1"/>
</dbReference>
<dbReference type="PROSITE" id="PS50110">
    <property type="entry name" value="RESPONSE_REGULATORY"/>
    <property type="match status" value="1"/>
</dbReference>
<dbReference type="EMBL" id="CP119311">
    <property type="protein sequence ID" value="WEK38360.1"/>
    <property type="molecule type" value="Genomic_DNA"/>
</dbReference>
<dbReference type="SMART" id="SM00448">
    <property type="entry name" value="REC"/>
    <property type="match status" value="1"/>
</dbReference>
<dbReference type="GO" id="GO:0032993">
    <property type="term" value="C:protein-DNA complex"/>
    <property type="evidence" value="ECO:0007669"/>
    <property type="project" value="TreeGrafter"/>
</dbReference>
<dbReference type="Proteomes" id="UP001220610">
    <property type="component" value="Chromosome"/>
</dbReference>
<dbReference type="SMART" id="SM00862">
    <property type="entry name" value="Trans_reg_C"/>
    <property type="match status" value="1"/>
</dbReference>
<dbReference type="Gene3D" id="6.10.250.690">
    <property type="match status" value="1"/>
</dbReference>
<dbReference type="CDD" id="cd00383">
    <property type="entry name" value="trans_reg_C"/>
    <property type="match status" value="1"/>
</dbReference>
<feature type="domain" description="Response regulatory" evidence="6">
    <location>
        <begin position="4"/>
        <end position="120"/>
    </location>
</feature>
<dbReference type="PANTHER" id="PTHR48111:SF40">
    <property type="entry name" value="PHOSPHATE REGULON TRANSCRIPTIONAL REGULATORY PROTEIN PHOB"/>
    <property type="match status" value="1"/>
</dbReference>
<evidence type="ECO:0000313" key="8">
    <source>
        <dbReference type="EMBL" id="WEK38360.1"/>
    </source>
</evidence>
<feature type="modified residue" description="4-aspartylphosphate" evidence="4">
    <location>
        <position position="55"/>
    </location>
</feature>
<dbReference type="GO" id="GO:0005829">
    <property type="term" value="C:cytosol"/>
    <property type="evidence" value="ECO:0007669"/>
    <property type="project" value="TreeGrafter"/>
</dbReference>
<gene>
    <name evidence="8" type="ORF">P0Y53_12705</name>
</gene>
<dbReference type="Pfam" id="PF00486">
    <property type="entry name" value="Trans_reg_C"/>
    <property type="match status" value="1"/>
</dbReference>
<proteinExistence type="predicted"/>
<dbReference type="PANTHER" id="PTHR48111">
    <property type="entry name" value="REGULATOR OF RPOS"/>
    <property type="match status" value="1"/>
</dbReference>
<dbReference type="GO" id="GO:0000156">
    <property type="term" value="F:phosphorelay response regulator activity"/>
    <property type="evidence" value="ECO:0007669"/>
    <property type="project" value="TreeGrafter"/>
</dbReference>
<evidence type="ECO:0000256" key="2">
    <source>
        <dbReference type="ARBA" id="ARBA00023012"/>
    </source>
</evidence>
<dbReference type="Pfam" id="PF00072">
    <property type="entry name" value="Response_reg"/>
    <property type="match status" value="1"/>
</dbReference>
<dbReference type="CDD" id="cd17574">
    <property type="entry name" value="REC_OmpR"/>
    <property type="match status" value="1"/>
</dbReference>
<dbReference type="InterPro" id="IPR001789">
    <property type="entry name" value="Sig_transdc_resp-reg_receiver"/>
</dbReference>
<evidence type="ECO:0000259" key="7">
    <source>
        <dbReference type="PROSITE" id="PS51755"/>
    </source>
</evidence>
<dbReference type="InterPro" id="IPR036388">
    <property type="entry name" value="WH-like_DNA-bd_sf"/>
</dbReference>
<dbReference type="GO" id="GO:0000976">
    <property type="term" value="F:transcription cis-regulatory region binding"/>
    <property type="evidence" value="ECO:0007669"/>
    <property type="project" value="TreeGrafter"/>
</dbReference>
<feature type="DNA-binding region" description="OmpR/PhoB-type" evidence="5">
    <location>
        <begin position="131"/>
        <end position="228"/>
    </location>
</feature>
<evidence type="ECO:0000256" key="1">
    <source>
        <dbReference type="ARBA" id="ARBA00022553"/>
    </source>
</evidence>
<keyword evidence="2" id="KW-0902">Two-component regulatory system</keyword>
<evidence type="ECO:0000256" key="5">
    <source>
        <dbReference type="PROSITE-ProRule" id="PRU01091"/>
    </source>
</evidence>
<keyword evidence="1 4" id="KW-0597">Phosphoprotein</keyword>
<accession>A0AAJ6BI21</accession>
<name>A0AAJ6BI21_9BACT</name>
<evidence type="ECO:0000256" key="4">
    <source>
        <dbReference type="PROSITE-ProRule" id="PRU00169"/>
    </source>
</evidence>
<dbReference type="AlphaFoldDB" id="A0AAJ6BI21"/>
<sequence>MKSRILFVEDEADLGNAIKKYFEILQFEVTWHLDGKSALADFTANPNGYDIVLLDVSMPLMDGFELAQQISRLNAQQPFLFLTARNERADKLHGLELGAVDYIVKPFDIDELVLRIKNNIRRVQPNGAPAREVIEKGDVKFYKDSLKLVIGEEVITLTAREADLLEFLFAHANRVVKRQEILTRLWNDNDYFLGRSLDVFIFRLRKYLSKSSSVQIANVYGVGFVLEVADGNY</sequence>
<dbReference type="InterPro" id="IPR039420">
    <property type="entry name" value="WalR-like"/>
</dbReference>
<dbReference type="InterPro" id="IPR011006">
    <property type="entry name" value="CheY-like_superfamily"/>
</dbReference>
<dbReference type="Gene3D" id="3.40.50.2300">
    <property type="match status" value="1"/>
</dbReference>